<dbReference type="Proteomes" id="UP000016922">
    <property type="component" value="Unassembled WGS sequence"/>
</dbReference>
<protein>
    <submittedName>
        <fullName evidence="2">Uncharacterized protein</fullName>
    </submittedName>
</protein>
<keyword evidence="3" id="KW-1185">Reference proteome</keyword>
<sequence>MDRDSLDSRRSSDFYIPPIKTHFPLTLSPIQQARSVSQQLSPAPNRGSIPSGENERRSFQQRPSTPGPLPPVELSRQNAARRPQRPRGTLPSNPHQRREHPKGPSPKDSPQIFRMKNSHDRLATLEDHYPQDGWYCLSLDNHHQHPEALESHCVQVSKQSPPPLDANVLSEQLERRTVPRTQPHITPQSSSFPRLAPQSAEIFSVSDEDQGQNSSFQGNSEQDSHLRRNYFSDGQRGISRPESDQQRHSQYRNSQQGNSGGSNSRGNYVTESEGGTHPQRNSTKQAQRRSSHQWSSQPEGQLRTGNPGGNNQQNRGTNQPYVNVHRNNQLGTVQHGINSWGSDQQRNNPRGSDQDPESTDQMSFRQQRDSQQGRCQQGSDNLGSKRWSNPFGRK</sequence>
<feature type="compositionally biased region" description="Polar residues" evidence="1">
    <location>
        <begin position="325"/>
        <end position="351"/>
    </location>
</feature>
<feature type="region of interest" description="Disordered" evidence="1">
    <location>
        <begin position="206"/>
        <end position="225"/>
    </location>
</feature>
<gene>
    <name evidence="2" type="ORF">GLAREA_04314</name>
</gene>
<evidence type="ECO:0000256" key="1">
    <source>
        <dbReference type="SAM" id="MobiDB-lite"/>
    </source>
</evidence>
<dbReference type="RefSeq" id="XP_008084882.1">
    <property type="nucleotide sequence ID" value="XM_008086691.1"/>
</dbReference>
<feature type="compositionally biased region" description="Polar residues" evidence="1">
    <location>
        <begin position="179"/>
        <end position="192"/>
    </location>
</feature>
<feature type="compositionally biased region" description="Basic and acidic residues" evidence="1">
    <location>
        <begin position="1"/>
        <end position="12"/>
    </location>
</feature>
<name>S3DLW6_GLAL2</name>
<feature type="region of interest" description="Disordered" evidence="1">
    <location>
        <begin position="174"/>
        <end position="195"/>
    </location>
</feature>
<feature type="region of interest" description="Disordered" evidence="1">
    <location>
        <begin position="1"/>
        <end position="113"/>
    </location>
</feature>
<feature type="compositionally biased region" description="Low complexity" evidence="1">
    <location>
        <begin position="303"/>
        <end position="320"/>
    </location>
</feature>
<evidence type="ECO:0000313" key="3">
    <source>
        <dbReference type="Proteomes" id="UP000016922"/>
    </source>
</evidence>
<proteinExistence type="predicted"/>
<feature type="compositionally biased region" description="Low complexity" evidence="1">
    <location>
        <begin position="369"/>
        <end position="380"/>
    </location>
</feature>
<accession>S3DLW6</accession>
<organism evidence="2 3">
    <name type="scientific">Glarea lozoyensis (strain ATCC 20868 / MF5171)</name>
    <dbReference type="NCBI Taxonomy" id="1116229"/>
    <lineage>
        <taxon>Eukaryota</taxon>
        <taxon>Fungi</taxon>
        <taxon>Dikarya</taxon>
        <taxon>Ascomycota</taxon>
        <taxon>Pezizomycotina</taxon>
        <taxon>Leotiomycetes</taxon>
        <taxon>Helotiales</taxon>
        <taxon>Helotiaceae</taxon>
        <taxon>Glarea</taxon>
    </lineage>
</organism>
<dbReference type="GeneID" id="19463369"/>
<feature type="compositionally biased region" description="Low complexity" evidence="1">
    <location>
        <begin position="252"/>
        <end position="267"/>
    </location>
</feature>
<dbReference type="KEGG" id="glz:GLAREA_04314"/>
<evidence type="ECO:0000313" key="2">
    <source>
        <dbReference type="EMBL" id="EPE27523.1"/>
    </source>
</evidence>
<reference evidence="2 3" key="1">
    <citation type="journal article" date="2013" name="BMC Genomics">
        <title>Genomics-driven discovery of the pneumocandin biosynthetic gene cluster in the fungus Glarea lozoyensis.</title>
        <authorList>
            <person name="Chen L."/>
            <person name="Yue Q."/>
            <person name="Zhang X."/>
            <person name="Xiang M."/>
            <person name="Wang C."/>
            <person name="Li S."/>
            <person name="Che Y."/>
            <person name="Ortiz-Lopez F.J."/>
            <person name="Bills G.F."/>
            <person name="Liu X."/>
            <person name="An Z."/>
        </authorList>
    </citation>
    <scope>NUCLEOTIDE SEQUENCE [LARGE SCALE GENOMIC DNA]</scope>
    <source>
        <strain evidence="3">ATCC 20868 / MF5171</strain>
    </source>
</reference>
<dbReference type="HOGENOM" id="CLU_700298_0_0_1"/>
<feature type="region of interest" description="Disordered" evidence="1">
    <location>
        <begin position="232"/>
        <end position="394"/>
    </location>
</feature>
<feature type="compositionally biased region" description="Polar residues" evidence="1">
    <location>
        <begin position="211"/>
        <end position="221"/>
    </location>
</feature>
<feature type="compositionally biased region" description="Polar residues" evidence="1">
    <location>
        <begin position="28"/>
        <end position="42"/>
    </location>
</feature>
<dbReference type="EMBL" id="KE145369">
    <property type="protein sequence ID" value="EPE27523.1"/>
    <property type="molecule type" value="Genomic_DNA"/>
</dbReference>
<dbReference type="AlphaFoldDB" id="S3DLW6"/>